<dbReference type="PROSITE" id="PS00678">
    <property type="entry name" value="WD_REPEATS_1"/>
    <property type="match status" value="4"/>
</dbReference>
<gene>
    <name evidence="6" type="ORF">AWN90_32260</name>
</gene>
<feature type="repeat" description="WD" evidence="3">
    <location>
        <begin position="1108"/>
        <end position="1142"/>
    </location>
</feature>
<dbReference type="Proteomes" id="UP000076512">
    <property type="component" value="Unassembled WGS sequence"/>
</dbReference>
<feature type="domain" description="Novel STAND NTPase 1" evidence="5">
    <location>
        <begin position="119"/>
        <end position="483"/>
    </location>
</feature>
<dbReference type="STRING" id="455432.AWN90_32260"/>
<proteinExistence type="predicted"/>
<name>A0A164MGB3_9NOCA</name>
<reference evidence="6 7" key="1">
    <citation type="submission" date="2016-04" db="EMBL/GenBank/DDBJ databases">
        <authorList>
            <person name="Evans L.H."/>
            <person name="Alamgir A."/>
            <person name="Owens N."/>
            <person name="Weber N.D."/>
            <person name="Virtaneva K."/>
            <person name="Barbian K."/>
            <person name="Babar A."/>
            <person name="Rosenke K."/>
        </authorList>
    </citation>
    <scope>NUCLEOTIDE SEQUENCE [LARGE SCALE GENOMIC DNA]</scope>
    <source>
        <strain evidence="6 7">IFM 0406</strain>
    </source>
</reference>
<dbReference type="OrthoDB" id="134501at2"/>
<dbReference type="InterPro" id="IPR020472">
    <property type="entry name" value="WD40_PAC1"/>
</dbReference>
<feature type="repeat" description="WD" evidence="3">
    <location>
        <begin position="804"/>
        <end position="837"/>
    </location>
</feature>
<comment type="caution">
    <text evidence="6">The sequence shown here is derived from an EMBL/GenBank/DDBJ whole genome shotgun (WGS) entry which is preliminary data.</text>
</comment>
<feature type="repeat" description="WD" evidence="3">
    <location>
        <begin position="1070"/>
        <end position="1096"/>
    </location>
</feature>
<feature type="repeat" description="WD" evidence="3">
    <location>
        <begin position="886"/>
        <end position="916"/>
    </location>
</feature>
<dbReference type="PROSITE" id="PS50082">
    <property type="entry name" value="WD_REPEATS_2"/>
    <property type="match status" value="11"/>
</dbReference>
<evidence type="ECO:0000256" key="4">
    <source>
        <dbReference type="SAM" id="MobiDB-lite"/>
    </source>
</evidence>
<feature type="compositionally biased region" description="Basic and acidic residues" evidence="4">
    <location>
        <begin position="104"/>
        <end position="116"/>
    </location>
</feature>
<feature type="region of interest" description="Disordered" evidence="4">
    <location>
        <begin position="1246"/>
        <end position="1270"/>
    </location>
</feature>
<dbReference type="InterPro" id="IPR015943">
    <property type="entry name" value="WD40/YVTN_repeat-like_dom_sf"/>
</dbReference>
<sequence>MVAGARERFAERLTALFKLAGSPVIKTVVRRANTRSVPGAAPVTAQRFSDWRRGTTVPATFEAIFPVLTVLIDDAKTRPHAASADRSLLDLDRWRNAWQQARNDPGESARCAREPGHPPYRGLSPYRAEDADLFFGRDSARQALVEAIATVEDGDRPRLVLVVGVSGAGKSSLLAVGLQANADVRTPVPMSPGTRPDEALRTALGRTPADGDLLLLIDQAEELFTLCTDNTARRAFLDDIRRLTASDAERRVTVVMAFRSDFFNDIIQYPLLARAMKDASVIVGAMTEAELRDVIVGPARACGLKVEPALVDIILRDLDAATSDDGKAALLPLLSHVLDATWSRRQGRILSLDAYRAAGEMAGSVAATAERAWSELTPEQQHFTRSILMTLTVIGPRSVTRNRVPQAIIVDESTDPALAEEVIAHLVNARLVVVDGDEIELLHEAVPRVWPRMADWIAEEKEFGPARHRIEEDARTWLAEGKPTALLYDSKRLETVDVVTGKGGTINRNAQEFVAKSLRHQRASSSRRRTLRSVAALLGVVALLAAVLASSQRRVIVQERTDAQVAALIHESQRIENFDPAASERMALAAYRIRPNDPETQARLTSTQAYPVINTSTERHAGKIRGLAYRPAPAMLASAGDDGLVRLWTLTDTGPPTTLGNAIRGHNNSVTSVAFGPDGTVLASAGYDQTIRLWDIHDPKQPRPLSVLNISAPVLSIAYTRDGHSIITADENGQLTLADVTDPATPRIREQIPAHADAINALATSTDGARVASGSDDGTLRIWSLADPQHLRPIGEPLTASVAVKSLALGPDDQLVAGTVDGTVRMWSLTDPAAPREFGVPRTVHGAAVHALLFGPDGQMASGSADGTVCLWQQTPSGFQPFGRPVGGNRGPISSLELTTDTHLISAGDDGRIRIWTRPAADIPVTTPAPFTSVELDAKGSRLVTGGSDGGFQIWNVGPDDVTFAAAARAAVPPYHGVVVQIRPDGAVLAATDSDGGSLQLWNLADPAHPTPLGPPRDTRTRYFTAAAFTRDNRILVTGDDDHSIRLWDVGDPANPRTLGTASADTGRPLRSLAISPDGTMAATGSDDATIFLWSIGDRRKPVLQARLTGHRGPVSTLVFAADGRHLFSGADDETIRTWDLDKAAAGRPANETVVHTASVTDLALDHSGRKLVSAGVDQSVRLWDVTNSARPEPLGRSISVIDLGARWFVRFDGTNESRVFGISDLASERWTTDPAEVAAQLCRTSAARPDNGNPADSPTLHSGIDLCPT</sequence>
<keyword evidence="7" id="KW-1185">Reference proteome</keyword>
<feature type="repeat" description="WD" evidence="3">
    <location>
        <begin position="1153"/>
        <end position="1194"/>
    </location>
</feature>
<evidence type="ECO:0000256" key="3">
    <source>
        <dbReference type="PROSITE-ProRule" id="PRU00221"/>
    </source>
</evidence>
<dbReference type="InterPro" id="IPR050349">
    <property type="entry name" value="WD_LIS1/nudF_dynein_reg"/>
</dbReference>
<dbReference type="EMBL" id="LWGR01000007">
    <property type="protein sequence ID" value="KZM73333.1"/>
    <property type="molecule type" value="Genomic_DNA"/>
</dbReference>
<evidence type="ECO:0000256" key="1">
    <source>
        <dbReference type="ARBA" id="ARBA00022574"/>
    </source>
</evidence>
<dbReference type="SMART" id="SM00320">
    <property type="entry name" value="WD40"/>
    <property type="match status" value="12"/>
</dbReference>
<dbReference type="InterPro" id="IPR019775">
    <property type="entry name" value="WD40_repeat_CS"/>
</dbReference>
<dbReference type="Pfam" id="PF00400">
    <property type="entry name" value="WD40"/>
    <property type="match status" value="10"/>
</dbReference>
<keyword evidence="1 3" id="KW-0853">WD repeat</keyword>
<dbReference type="Pfam" id="PF20703">
    <property type="entry name" value="nSTAND1"/>
    <property type="match status" value="1"/>
</dbReference>
<dbReference type="PANTHER" id="PTHR44129">
    <property type="entry name" value="WD REPEAT-CONTAINING PROTEIN POP1"/>
    <property type="match status" value="1"/>
</dbReference>
<organism evidence="6 7">
    <name type="scientific">Nocardia terpenica</name>
    <dbReference type="NCBI Taxonomy" id="455432"/>
    <lineage>
        <taxon>Bacteria</taxon>
        <taxon>Bacillati</taxon>
        <taxon>Actinomycetota</taxon>
        <taxon>Actinomycetes</taxon>
        <taxon>Mycobacteriales</taxon>
        <taxon>Nocardiaceae</taxon>
        <taxon>Nocardia</taxon>
    </lineage>
</organism>
<dbReference type="InterPro" id="IPR027417">
    <property type="entry name" value="P-loop_NTPase"/>
</dbReference>
<feature type="repeat" description="WD" evidence="3">
    <location>
        <begin position="842"/>
        <end position="873"/>
    </location>
</feature>
<protein>
    <recommendedName>
        <fullName evidence="5">Novel STAND NTPase 1 domain-containing protein</fullName>
    </recommendedName>
</protein>
<dbReference type="PRINTS" id="PR00320">
    <property type="entry name" value="GPROTEINBRPT"/>
</dbReference>
<feature type="repeat" description="WD" evidence="3">
    <location>
        <begin position="752"/>
        <end position="793"/>
    </location>
</feature>
<evidence type="ECO:0000259" key="5">
    <source>
        <dbReference type="Pfam" id="PF20703"/>
    </source>
</evidence>
<evidence type="ECO:0000256" key="2">
    <source>
        <dbReference type="ARBA" id="ARBA00022737"/>
    </source>
</evidence>
<feature type="repeat" description="WD" evidence="3">
    <location>
        <begin position="663"/>
        <end position="704"/>
    </location>
</feature>
<dbReference type="InterPro" id="IPR049052">
    <property type="entry name" value="nSTAND1"/>
</dbReference>
<dbReference type="InterPro" id="IPR036322">
    <property type="entry name" value="WD40_repeat_dom_sf"/>
</dbReference>
<dbReference type="PROSITE" id="PS50294">
    <property type="entry name" value="WD_REPEATS_REGION"/>
    <property type="match status" value="6"/>
</dbReference>
<evidence type="ECO:0000313" key="6">
    <source>
        <dbReference type="EMBL" id="KZM73333.1"/>
    </source>
</evidence>
<accession>A0A164MGB3</accession>
<dbReference type="Gene3D" id="2.130.10.10">
    <property type="entry name" value="YVTN repeat-like/Quinoprotein amine dehydrogenase"/>
    <property type="match status" value="3"/>
</dbReference>
<feature type="region of interest" description="Disordered" evidence="4">
    <location>
        <begin position="101"/>
        <end position="123"/>
    </location>
</feature>
<dbReference type="AlphaFoldDB" id="A0A164MGB3"/>
<keyword evidence="2" id="KW-0677">Repeat</keyword>
<feature type="repeat" description="WD" evidence="3">
    <location>
        <begin position="1017"/>
        <end position="1058"/>
    </location>
</feature>
<dbReference type="SUPFAM" id="SSF52540">
    <property type="entry name" value="P-loop containing nucleoside triphosphate hydrolases"/>
    <property type="match status" value="1"/>
</dbReference>
<feature type="repeat" description="WD" evidence="3">
    <location>
        <begin position="932"/>
        <end position="957"/>
    </location>
</feature>
<dbReference type="RefSeq" id="WP_067590497.1">
    <property type="nucleotide sequence ID" value="NZ_JABMCZ010000001.1"/>
</dbReference>
<dbReference type="InterPro" id="IPR001680">
    <property type="entry name" value="WD40_rpt"/>
</dbReference>
<evidence type="ECO:0000313" key="7">
    <source>
        <dbReference type="Proteomes" id="UP000076512"/>
    </source>
</evidence>
<feature type="repeat" description="WD" evidence="3">
    <location>
        <begin position="617"/>
        <end position="658"/>
    </location>
</feature>
<dbReference type="SUPFAM" id="SSF50978">
    <property type="entry name" value="WD40 repeat-like"/>
    <property type="match status" value="2"/>
</dbReference>
<dbReference type="CDD" id="cd00200">
    <property type="entry name" value="WD40"/>
    <property type="match status" value="2"/>
</dbReference>